<sequence>MSVFIEEPIGVDMSKEKLRIFEDDFRWHVNLEETKECIDSESNKTCAGTSQIEKYLPQHGVFLLPLGHGDLLLPLGLSPQRLCSEA</sequence>
<accession>A0AAD3SIV4</accession>
<gene>
    <name evidence="1" type="ORF">Nepgr_013415</name>
</gene>
<keyword evidence="2" id="KW-1185">Reference proteome</keyword>
<evidence type="ECO:0000313" key="2">
    <source>
        <dbReference type="Proteomes" id="UP001279734"/>
    </source>
</evidence>
<organism evidence="1 2">
    <name type="scientific">Nepenthes gracilis</name>
    <name type="common">Slender pitcher plant</name>
    <dbReference type="NCBI Taxonomy" id="150966"/>
    <lineage>
        <taxon>Eukaryota</taxon>
        <taxon>Viridiplantae</taxon>
        <taxon>Streptophyta</taxon>
        <taxon>Embryophyta</taxon>
        <taxon>Tracheophyta</taxon>
        <taxon>Spermatophyta</taxon>
        <taxon>Magnoliopsida</taxon>
        <taxon>eudicotyledons</taxon>
        <taxon>Gunneridae</taxon>
        <taxon>Pentapetalae</taxon>
        <taxon>Caryophyllales</taxon>
        <taxon>Nepenthaceae</taxon>
        <taxon>Nepenthes</taxon>
    </lineage>
</organism>
<evidence type="ECO:0000313" key="1">
    <source>
        <dbReference type="EMBL" id="GMH11574.1"/>
    </source>
</evidence>
<comment type="caution">
    <text evidence="1">The sequence shown here is derived from an EMBL/GenBank/DDBJ whole genome shotgun (WGS) entry which is preliminary data.</text>
</comment>
<dbReference type="EMBL" id="BSYO01000011">
    <property type="protein sequence ID" value="GMH11574.1"/>
    <property type="molecule type" value="Genomic_DNA"/>
</dbReference>
<protein>
    <submittedName>
        <fullName evidence="1">Uncharacterized protein</fullName>
    </submittedName>
</protein>
<proteinExistence type="predicted"/>
<dbReference type="Proteomes" id="UP001279734">
    <property type="component" value="Unassembled WGS sequence"/>
</dbReference>
<name>A0AAD3SIV4_NEPGR</name>
<reference evidence="1" key="1">
    <citation type="submission" date="2023-05" db="EMBL/GenBank/DDBJ databases">
        <title>Nepenthes gracilis genome sequencing.</title>
        <authorList>
            <person name="Fukushima K."/>
        </authorList>
    </citation>
    <scope>NUCLEOTIDE SEQUENCE</scope>
    <source>
        <strain evidence="1">SING2019-196</strain>
    </source>
</reference>
<dbReference type="AlphaFoldDB" id="A0AAD3SIV4"/>